<dbReference type="PANTHER" id="PTHR10869">
    <property type="entry name" value="PROLYL 4-HYDROXYLASE ALPHA SUBUNIT"/>
    <property type="match status" value="1"/>
</dbReference>
<dbReference type="GO" id="GO:0005783">
    <property type="term" value="C:endoplasmic reticulum"/>
    <property type="evidence" value="ECO:0000318"/>
    <property type="project" value="GO_Central"/>
</dbReference>
<evidence type="ECO:0000256" key="6">
    <source>
        <dbReference type="ARBA" id="ARBA00023002"/>
    </source>
</evidence>
<keyword evidence="13" id="KW-1185">Reference proteome</keyword>
<feature type="domain" description="EF-hand" evidence="10">
    <location>
        <begin position="228"/>
        <end position="252"/>
    </location>
</feature>
<dbReference type="Gene3D" id="1.10.238.10">
    <property type="entry name" value="EF-hand"/>
    <property type="match status" value="1"/>
</dbReference>
<dbReference type="InterPro" id="IPR045054">
    <property type="entry name" value="P4HA-like"/>
</dbReference>
<dbReference type="InterPro" id="IPR011992">
    <property type="entry name" value="EF-hand-dom_pair"/>
</dbReference>
<sequence length="563" mass="62870">MIVRPQSLRGLLLGEKICKMAYNNFVITTPLVLCFIAAISLVAASSDDVTLDFIDVGTVTEDVRIDGDDVAVKEDATRDTVVEEEEEEERSALHQLDPVEVGYVREVEVAPGRTVQLKTVATKPPAFEIFNLLTPDECDHLMNLGEDQGLHRSLTIASVFNVKYGLYAEDGLTLVYNVAEWNQTFNTFDLNKDRTIDYKELHRCLPVLKDRDVELSLAQVIRLLMDLDLDSDSNGVLDLNEFWAMMTRSLDDQVDQWLGRLQAGEIITDDKVKGQHRISEQAWLPFITSDDQLLRELPYRISALTGLHSDIVRSSESMQVARYYPGGYYHAHYDSVEIDPRTSCIQSMMTLQNVSHTHPKGRICRYITIMTYLNDVEEGGETAFPYADNATYSAEVAIENEPTTTDLKNHCHDANMVIHPAKGKTVMWYNHLVDPETGWLGAQDKYSLHGGCKVMRGVKWIANNWIAVDDVYSQQMEFHQIFFAKHAVESDKIKTDASTVDSSTGTQSFSDDINIASSETSNADSEKAKAQREGAVQDGEPSDGLVDGSHDTATGPGGRKGEL</sequence>
<evidence type="ECO:0000259" key="11">
    <source>
        <dbReference type="PROSITE" id="PS51471"/>
    </source>
</evidence>
<dbReference type="SUPFAM" id="SSF47473">
    <property type="entry name" value="EF-hand"/>
    <property type="match status" value="1"/>
</dbReference>
<reference evidence="12" key="2">
    <citation type="submission" date="2021-01" db="UniProtKB">
        <authorList>
            <consortium name="EnsemblMetazoa"/>
        </authorList>
    </citation>
    <scope>IDENTIFICATION</scope>
</reference>
<reference evidence="13" key="1">
    <citation type="submission" date="2015-02" db="EMBL/GenBank/DDBJ databases">
        <title>Genome sequencing for Strongylocentrotus purpuratus.</title>
        <authorList>
            <person name="Murali S."/>
            <person name="Liu Y."/>
            <person name="Vee V."/>
            <person name="English A."/>
            <person name="Wang M."/>
            <person name="Skinner E."/>
            <person name="Han Y."/>
            <person name="Muzny D.M."/>
            <person name="Worley K.C."/>
            <person name="Gibbs R.A."/>
        </authorList>
    </citation>
    <scope>NUCLEOTIDE SEQUENCE</scope>
</reference>
<evidence type="ECO:0000313" key="12">
    <source>
        <dbReference type="EnsemblMetazoa" id="XP_030850041"/>
    </source>
</evidence>
<evidence type="ECO:0000256" key="7">
    <source>
        <dbReference type="ARBA" id="ARBA00023004"/>
    </source>
</evidence>
<dbReference type="GeneID" id="100893458"/>
<dbReference type="InterPro" id="IPR006620">
    <property type="entry name" value="Pro_4_hyd_alph"/>
</dbReference>
<dbReference type="RefSeq" id="XP_030850041.1">
    <property type="nucleotide sequence ID" value="XM_030994181.1"/>
</dbReference>
<evidence type="ECO:0000256" key="9">
    <source>
        <dbReference type="SAM" id="Phobius"/>
    </source>
</evidence>
<dbReference type="SMART" id="SM00054">
    <property type="entry name" value="EFh"/>
    <property type="match status" value="2"/>
</dbReference>
<keyword evidence="4" id="KW-0847">Vitamin C</keyword>
<keyword evidence="9" id="KW-1133">Transmembrane helix</keyword>
<dbReference type="PROSITE" id="PS00018">
    <property type="entry name" value="EF_HAND_1"/>
    <property type="match status" value="2"/>
</dbReference>
<dbReference type="PROSITE" id="PS51471">
    <property type="entry name" value="FE2OG_OXY"/>
    <property type="match status" value="1"/>
</dbReference>
<dbReference type="KEGG" id="spu:100893458"/>
<keyword evidence="5" id="KW-0223">Dioxygenase</keyword>
<feature type="compositionally biased region" description="Polar residues" evidence="8">
    <location>
        <begin position="497"/>
        <end position="523"/>
    </location>
</feature>
<keyword evidence="7" id="KW-0408">Iron</keyword>
<keyword evidence="9" id="KW-0472">Membrane</keyword>
<dbReference type="GO" id="GO:0005509">
    <property type="term" value="F:calcium ion binding"/>
    <property type="evidence" value="ECO:0007669"/>
    <property type="project" value="InterPro"/>
</dbReference>
<dbReference type="PANTHER" id="PTHR10869:SF246">
    <property type="entry name" value="TRANSMEMBRANE PROLYL 4-HYDROXYLASE"/>
    <property type="match status" value="1"/>
</dbReference>
<dbReference type="InParanoid" id="A0A7M7T300"/>
<keyword evidence="9" id="KW-0812">Transmembrane</keyword>
<dbReference type="InterPro" id="IPR044862">
    <property type="entry name" value="Pro_4_hyd_alph_FE2OG_OXY"/>
</dbReference>
<dbReference type="InterPro" id="IPR018247">
    <property type="entry name" value="EF_Hand_1_Ca_BS"/>
</dbReference>
<evidence type="ECO:0008006" key="14">
    <source>
        <dbReference type="Google" id="ProtNLM"/>
    </source>
</evidence>
<evidence type="ECO:0000313" key="13">
    <source>
        <dbReference type="Proteomes" id="UP000007110"/>
    </source>
</evidence>
<evidence type="ECO:0000256" key="4">
    <source>
        <dbReference type="ARBA" id="ARBA00022896"/>
    </source>
</evidence>
<keyword evidence="2" id="KW-0479">Metal-binding</keyword>
<dbReference type="InterPro" id="IPR005123">
    <property type="entry name" value="Oxoglu/Fe-dep_dioxygenase_dom"/>
</dbReference>
<proteinExistence type="predicted"/>
<feature type="transmembrane region" description="Helical" evidence="9">
    <location>
        <begin position="21"/>
        <end position="44"/>
    </location>
</feature>
<evidence type="ECO:0000259" key="10">
    <source>
        <dbReference type="PROSITE" id="PS50222"/>
    </source>
</evidence>
<dbReference type="GO" id="GO:0005506">
    <property type="term" value="F:iron ion binding"/>
    <property type="evidence" value="ECO:0007669"/>
    <property type="project" value="InterPro"/>
</dbReference>
<dbReference type="FunFam" id="2.60.120.620:FF:000065">
    <property type="entry name" value="Predicted protein"/>
    <property type="match status" value="1"/>
</dbReference>
<evidence type="ECO:0000256" key="3">
    <source>
        <dbReference type="ARBA" id="ARBA00022837"/>
    </source>
</evidence>
<comment type="cofactor">
    <cofactor evidence="1">
        <name>L-ascorbate</name>
        <dbReference type="ChEBI" id="CHEBI:38290"/>
    </cofactor>
</comment>
<keyword evidence="3" id="KW-0106">Calcium</keyword>
<keyword evidence="6" id="KW-0560">Oxidoreductase</keyword>
<dbReference type="Pfam" id="PF13640">
    <property type="entry name" value="2OG-FeII_Oxy_3"/>
    <property type="match status" value="1"/>
</dbReference>
<dbReference type="PROSITE" id="PS50222">
    <property type="entry name" value="EF_HAND_2"/>
    <property type="match status" value="2"/>
</dbReference>
<organism evidence="12 13">
    <name type="scientific">Strongylocentrotus purpuratus</name>
    <name type="common">Purple sea urchin</name>
    <dbReference type="NCBI Taxonomy" id="7668"/>
    <lineage>
        <taxon>Eukaryota</taxon>
        <taxon>Metazoa</taxon>
        <taxon>Echinodermata</taxon>
        <taxon>Eleutherozoa</taxon>
        <taxon>Echinozoa</taxon>
        <taxon>Echinoidea</taxon>
        <taxon>Euechinoidea</taxon>
        <taxon>Echinacea</taxon>
        <taxon>Camarodonta</taxon>
        <taxon>Echinidea</taxon>
        <taxon>Strongylocentrotidae</taxon>
        <taxon>Strongylocentrotus</taxon>
    </lineage>
</organism>
<dbReference type="GO" id="GO:0031418">
    <property type="term" value="F:L-ascorbic acid binding"/>
    <property type="evidence" value="ECO:0007669"/>
    <property type="project" value="UniProtKB-KW"/>
</dbReference>
<feature type="domain" description="EF-hand" evidence="10">
    <location>
        <begin position="176"/>
        <end position="211"/>
    </location>
</feature>
<dbReference type="Pfam" id="PF13499">
    <property type="entry name" value="EF-hand_7"/>
    <property type="match status" value="1"/>
</dbReference>
<dbReference type="OMA" id="INCHSAN"/>
<dbReference type="AlphaFoldDB" id="A0A7M7T300"/>
<dbReference type="InterPro" id="IPR002048">
    <property type="entry name" value="EF_hand_dom"/>
</dbReference>
<dbReference type="SMART" id="SM00702">
    <property type="entry name" value="P4Hc"/>
    <property type="match status" value="1"/>
</dbReference>
<dbReference type="GO" id="GO:0004656">
    <property type="term" value="F:procollagen-proline 4-dioxygenase activity"/>
    <property type="evidence" value="ECO:0000318"/>
    <property type="project" value="GO_Central"/>
</dbReference>
<feature type="region of interest" description="Disordered" evidence="8">
    <location>
        <begin position="497"/>
        <end position="563"/>
    </location>
</feature>
<name>A0A7M7T300_STRPU</name>
<dbReference type="Gene3D" id="2.60.120.620">
    <property type="entry name" value="q2cbj1_9rhob like domain"/>
    <property type="match status" value="1"/>
</dbReference>
<dbReference type="Proteomes" id="UP000007110">
    <property type="component" value="Unassembled WGS sequence"/>
</dbReference>
<accession>A0A7M7T300</accession>
<evidence type="ECO:0000256" key="1">
    <source>
        <dbReference type="ARBA" id="ARBA00001961"/>
    </source>
</evidence>
<evidence type="ECO:0000256" key="8">
    <source>
        <dbReference type="SAM" id="MobiDB-lite"/>
    </source>
</evidence>
<protein>
    <recommendedName>
        <fullName evidence="14">Transmembrane prolyl 4-hydroxylase</fullName>
    </recommendedName>
</protein>
<evidence type="ECO:0000256" key="2">
    <source>
        <dbReference type="ARBA" id="ARBA00022723"/>
    </source>
</evidence>
<feature type="domain" description="Fe2OG dioxygenase" evidence="11">
    <location>
        <begin position="314"/>
        <end position="468"/>
    </location>
</feature>
<evidence type="ECO:0000256" key="5">
    <source>
        <dbReference type="ARBA" id="ARBA00022964"/>
    </source>
</evidence>
<dbReference type="OrthoDB" id="420380at2759"/>
<dbReference type="EnsemblMetazoa" id="XM_030994181">
    <property type="protein sequence ID" value="XP_030850041"/>
    <property type="gene ID" value="LOC100893458"/>
</dbReference>